<name>A0AAN8FRW3_TRICO</name>
<dbReference type="EMBL" id="WIXE01001752">
    <property type="protein sequence ID" value="KAK5985431.1"/>
    <property type="molecule type" value="Genomic_DNA"/>
</dbReference>
<accession>A0AAN8FRW3</accession>
<reference evidence="1 2" key="1">
    <citation type="submission" date="2019-10" db="EMBL/GenBank/DDBJ databases">
        <title>Assembly and Annotation for the nematode Trichostrongylus colubriformis.</title>
        <authorList>
            <person name="Martin J."/>
        </authorList>
    </citation>
    <scope>NUCLEOTIDE SEQUENCE [LARGE SCALE GENOMIC DNA]</scope>
    <source>
        <strain evidence="1">G859</strain>
        <tissue evidence="1">Whole worm</tissue>
    </source>
</reference>
<keyword evidence="2" id="KW-1185">Reference proteome</keyword>
<evidence type="ECO:0000313" key="2">
    <source>
        <dbReference type="Proteomes" id="UP001331761"/>
    </source>
</evidence>
<organism evidence="1 2">
    <name type="scientific">Trichostrongylus colubriformis</name>
    <name type="common">Black scour worm</name>
    <dbReference type="NCBI Taxonomy" id="6319"/>
    <lineage>
        <taxon>Eukaryota</taxon>
        <taxon>Metazoa</taxon>
        <taxon>Ecdysozoa</taxon>
        <taxon>Nematoda</taxon>
        <taxon>Chromadorea</taxon>
        <taxon>Rhabditida</taxon>
        <taxon>Rhabditina</taxon>
        <taxon>Rhabditomorpha</taxon>
        <taxon>Strongyloidea</taxon>
        <taxon>Trichostrongylidae</taxon>
        <taxon>Trichostrongylus</taxon>
    </lineage>
</organism>
<dbReference type="AlphaFoldDB" id="A0AAN8FRW3"/>
<sequence length="99" mass="11130">VGVFALPVAFQQAGLWNSIRRRDCISETNSIFCRKDTSASKWHSSLSSSKVTARKDDLKLGATEVKEKTPKNTRSGDENMRYCSLLCQSQHINMMYVIG</sequence>
<protein>
    <submittedName>
        <fullName evidence="1">Uncharacterized protein</fullName>
    </submittedName>
</protein>
<proteinExistence type="predicted"/>
<feature type="non-terminal residue" evidence="1">
    <location>
        <position position="1"/>
    </location>
</feature>
<evidence type="ECO:0000313" key="1">
    <source>
        <dbReference type="EMBL" id="KAK5985431.1"/>
    </source>
</evidence>
<gene>
    <name evidence="1" type="ORF">GCK32_018086</name>
</gene>
<dbReference type="Proteomes" id="UP001331761">
    <property type="component" value="Unassembled WGS sequence"/>
</dbReference>
<comment type="caution">
    <text evidence="1">The sequence shown here is derived from an EMBL/GenBank/DDBJ whole genome shotgun (WGS) entry which is preliminary data.</text>
</comment>